<dbReference type="SMART" id="SM00298">
    <property type="entry name" value="CHROMO"/>
    <property type="match status" value="1"/>
</dbReference>
<comment type="caution">
    <text evidence="25">The sequence shown here is derived from an EMBL/GenBank/DDBJ whole genome shotgun (WGS) entry which is preliminary data.</text>
</comment>
<feature type="compositionally biased region" description="Basic and acidic residues" evidence="20">
    <location>
        <begin position="1637"/>
        <end position="1646"/>
    </location>
</feature>
<keyword evidence="13" id="KW-0694">RNA-binding</keyword>
<feature type="domain" description="Peptidase A2" evidence="22">
    <location>
        <begin position="370"/>
        <end position="447"/>
    </location>
</feature>
<dbReference type="Pfam" id="PF24626">
    <property type="entry name" value="SH3_Tf2-1"/>
    <property type="match status" value="1"/>
</dbReference>
<dbReference type="Gene3D" id="3.30.70.270">
    <property type="match status" value="1"/>
</dbReference>
<dbReference type="InterPro" id="IPR036397">
    <property type="entry name" value="RNaseH_sf"/>
</dbReference>
<feature type="compositionally biased region" description="Basic residues" evidence="20">
    <location>
        <begin position="1647"/>
        <end position="1656"/>
    </location>
</feature>
<dbReference type="GO" id="GO:0003677">
    <property type="term" value="F:DNA binding"/>
    <property type="evidence" value="ECO:0007669"/>
    <property type="project" value="UniProtKB-KW"/>
</dbReference>
<dbReference type="PROSITE" id="PS50994">
    <property type="entry name" value="INTEGRASE"/>
    <property type="match status" value="1"/>
</dbReference>
<keyword evidence="15" id="KW-0695">RNA-directed DNA polymerase</keyword>
<dbReference type="CDD" id="cd01647">
    <property type="entry name" value="RT_LTR"/>
    <property type="match status" value="1"/>
</dbReference>
<dbReference type="InterPro" id="IPR000477">
    <property type="entry name" value="RT_dom"/>
</dbReference>
<evidence type="ECO:0000256" key="7">
    <source>
        <dbReference type="ARBA" id="ARBA00022722"/>
    </source>
</evidence>
<keyword evidence="11" id="KW-0378">Hydrolase</keyword>
<evidence type="ECO:0000256" key="1">
    <source>
        <dbReference type="ARBA" id="ARBA00004123"/>
    </source>
</evidence>
<dbReference type="FunFam" id="1.10.340.70:FF:000001">
    <property type="entry name" value="Retrovirus-related Pol polyprotein from transposon gypsy-like Protein"/>
    <property type="match status" value="1"/>
</dbReference>
<keyword evidence="4" id="KW-0645">Protease</keyword>
<dbReference type="PANTHER" id="PTHR37984:SF5">
    <property type="entry name" value="PROTEIN NYNRIN-LIKE"/>
    <property type="match status" value="1"/>
</dbReference>
<dbReference type="GO" id="GO:0003887">
    <property type="term" value="F:DNA-directed DNA polymerase activity"/>
    <property type="evidence" value="ECO:0007669"/>
    <property type="project" value="UniProtKB-KW"/>
</dbReference>
<feature type="domain" description="Integrase catalytic" evidence="24">
    <location>
        <begin position="1286"/>
        <end position="1449"/>
    </location>
</feature>
<dbReference type="GO" id="GO:0004519">
    <property type="term" value="F:endonuclease activity"/>
    <property type="evidence" value="ECO:0007669"/>
    <property type="project" value="UniProtKB-KW"/>
</dbReference>
<evidence type="ECO:0000256" key="12">
    <source>
        <dbReference type="ARBA" id="ARBA00022842"/>
    </source>
</evidence>
<keyword evidence="17" id="KW-0238">DNA-binding</keyword>
<dbReference type="InterPro" id="IPR016197">
    <property type="entry name" value="Chromo-like_dom_sf"/>
</dbReference>
<dbReference type="InterPro" id="IPR050951">
    <property type="entry name" value="Retrovirus_Pol_polyprotein"/>
</dbReference>
<evidence type="ECO:0000256" key="14">
    <source>
        <dbReference type="ARBA" id="ARBA00022908"/>
    </source>
</evidence>
<evidence type="ECO:0000313" key="26">
    <source>
        <dbReference type="Proteomes" id="UP000177622"/>
    </source>
</evidence>
<dbReference type="InterPro" id="IPR012337">
    <property type="entry name" value="RNaseH-like_sf"/>
</dbReference>
<evidence type="ECO:0000256" key="9">
    <source>
        <dbReference type="ARBA" id="ARBA00022750"/>
    </source>
</evidence>
<proteinExistence type="predicted"/>
<keyword evidence="5" id="KW-0808">Transferase</keyword>
<reference evidence="25 26" key="1">
    <citation type="journal article" date="2016" name="Sci. Rep.">
        <title>Penicillium arizonense, a new, genome sequenced fungal species, reveals a high chemical diversity in secreted metabolites.</title>
        <authorList>
            <person name="Grijseels S."/>
            <person name="Nielsen J.C."/>
            <person name="Randelovic M."/>
            <person name="Nielsen J."/>
            <person name="Nielsen K.F."/>
            <person name="Workman M."/>
            <person name="Frisvad J.C."/>
        </authorList>
    </citation>
    <scope>NUCLEOTIDE SEQUENCE [LARGE SCALE GENOMIC DNA]</scope>
    <source>
        <strain evidence="25 26">CBS 141311</strain>
    </source>
</reference>
<dbReference type="InterPro" id="IPR023779">
    <property type="entry name" value="Chromodomain_CS"/>
</dbReference>
<dbReference type="SUPFAM" id="SSF56672">
    <property type="entry name" value="DNA/RNA polymerases"/>
    <property type="match status" value="1"/>
</dbReference>
<organism evidence="25 26">
    <name type="scientific">Penicillium arizonense</name>
    <dbReference type="NCBI Taxonomy" id="1835702"/>
    <lineage>
        <taxon>Eukaryota</taxon>
        <taxon>Fungi</taxon>
        <taxon>Dikarya</taxon>
        <taxon>Ascomycota</taxon>
        <taxon>Pezizomycotina</taxon>
        <taxon>Eurotiomycetes</taxon>
        <taxon>Eurotiomycetidae</taxon>
        <taxon>Eurotiales</taxon>
        <taxon>Aspergillaceae</taxon>
        <taxon>Penicillium</taxon>
    </lineage>
</organism>
<gene>
    <name evidence="25" type="ORF">PENARI_c066G01082</name>
</gene>
<dbReference type="CDD" id="cd00303">
    <property type="entry name" value="retropepsin_like"/>
    <property type="match status" value="1"/>
</dbReference>
<dbReference type="InterPro" id="IPR041373">
    <property type="entry name" value="RT_RNaseH"/>
</dbReference>
<dbReference type="InterPro" id="IPR021109">
    <property type="entry name" value="Peptidase_aspartic_dom_sf"/>
</dbReference>
<evidence type="ECO:0000256" key="19">
    <source>
        <dbReference type="ARBA" id="ARBA00023242"/>
    </source>
</evidence>
<dbReference type="SUPFAM" id="SSF54160">
    <property type="entry name" value="Chromo domain-like"/>
    <property type="match status" value="1"/>
</dbReference>
<evidence type="ECO:0000256" key="16">
    <source>
        <dbReference type="ARBA" id="ARBA00022932"/>
    </source>
</evidence>
<dbReference type="CDD" id="cd00024">
    <property type="entry name" value="CD_CSD"/>
    <property type="match status" value="1"/>
</dbReference>
<evidence type="ECO:0000256" key="6">
    <source>
        <dbReference type="ARBA" id="ARBA00022695"/>
    </source>
</evidence>
<keyword evidence="18" id="KW-0233">DNA recombination</keyword>
<accession>A0A1F5L1J4</accession>
<dbReference type="PANTHER" id="PTHR37984">
    <property type="entry name" value="PROTEIN CBG26694"/>
    <property type="match status" value="1"/>
</dbReference>
<dbReference type="FunFam" id="3.30.420.10:FF:000032">
    <property type="entry name" value="Retrovirus-related Pol polyprotein from transposon 297-like Protein"/>
    <property type="match status" value="1"/>
</dbReference>
<evidence type="ECO:0000259" key="21">
    <source>
        <dbReference type="PROSITE" id="PS50013"/>
    </source>
</evidence>
<keyword evidence="10" id="KW-0255">Endonuclease</keyword>
<keyword evidence="12" id="KW-0460">Magnesium</keyword>
<dbReference type="GO" id="GO:0005634">
    <property type="term" value="C:nucleus"/>
    <property type="evidence" value="ECO:0007669"/>
    <property type="project" value="UniProtKB-SubCell"/>
</dbReference>
<dbReference type="Proteomes" id="UP000177622">
    <property type="component" value="Unassembled WGS sequence"/>
</dbReference>
<comment type="subcellular location">
    <subcellularLocation>
        <location evidence="1">Nucleus</location>
    </subcellularLocation>
</comment>
<dbReference type="InterPro" id="IPR000953">
    <property type="entry name" value="Chromo/chromo_shadow_dom"/>
</dbReference>
<dbReference type="PROSITE" id="PS50175">
    <property type="entry name" value="ASP_PROT_RETROV"/>
    <property type="match status" value="1"/>
</dbReference>
<feature type="domain" description="Chromo" evidence="21">
    <location>
        <begin position="1589"/>
        <end position="1646"/>
    </location>
</feature>
<dbReference type="Gene3D" id="2.40.50.40">
    <property type="match status" value="1"/>
</dbReference>
<dbReference type="STRING" id="1835702.A0A1F5L1J4"/>
<evidence type="ECO:0000256" key="20">
    <source>
        <dbReference type="SAM" id="MobiDB-lite"/>
    </source>
</evidence>
<keyword evidence="7" id="KW-0540">Nuclease</keyword>
<dbReference type="Pfam" id="PF00078">
    <property type="entry name" value="RVT_1"/>
    <property type="match status" value="1"/>
</dbReference>
<feature type="compositionally biased region" description="Basic and acidic residues" evidence="20">
    <location>
        <begin position="913"/>
        <end position="926"/>
    </location>
</feature>
<dbReference type="SUPFAM" id="SSF53098">
    <property type="entry name" value="Ribonuclease H-like"/>
    <property type="match status" value="1"/>
</dbReference>
<dbReference type="GO" id="GO:0006508">
    <property type="term" value="P:proteolysis"/>
    <property type="evidence" value="ECO:0007669"/>
    <property type="project" value="UniProtKB-KW"/>
</dbReference>
<dbReference type="InterPro" id="IPR056924">
    <property type="entry name" value="SH3_Tf2-1"/>
</dbReference>
<dbReference type="Pfam" id="PF17917">
    <property type="entry name" value="RT_RNaseH"/>
    <property type="match status" value="1"/>
</dbReference>
<dbReference type="Gene3D" id="3.10.10.10">
    <property type="entry name" value="HIV Type 1 Reverse Transcriptase, subunit A, domain 1"/>
    <property type="match status" value="1"/>
</dbReference>
<dbReference type="GO" id="GO:0003723">
    <property type="term" value="F:RNA binding"/>
    <property type="evidence" value="ECO:0007669"/>
    <property type="project" value="UniProtKB-KW"/>
</dbReference>
<dbReference type="InterPro" id="IPR043502">
    <property type="entry name" value="DNA/RNA_pol_sf"/>
</dbReference>
<keyword evidence="16" id="KW-0239">DNA-directed DNA polymerase</keyword>
<feature type="compositionally biased region" description="Basic and acidic residues" evidence="20">
    <location>
        <begin position="283"/>
        <end position="293"/>
    </location>
</feature>
<evidence type="ECO:0000259" key="24">
    <source>
        <dbReference type="PROSITE" id="PS50994"/>
    </source>
</evidence>
<dbReference type="GO" id="GO:0015074">
    <property type="term" value="P:DNA integration"/>
    <property type="evidence" value="ECO:0007669"/>
    <property type="project" value="UniProtKB-KW"/>
</dbReference>
<dbReference type="EC" id="2.7.7.49" evidence="3"/>
<evidence type="ECO:0000256" key="5">
    <source>
        <dbReference type="ARBA" id="ARBA00022679"/>
    </source>
</evidence>
<evidence type="ECO:0000256" key="11">
    <source>
        <dbReference type="ARBA" id="ARBA00022801"/>
    </source>
</evidence>
<evidence type="ECO:0000256" key="13">
    <source>
        <dbReference type="ARBA" id="ARBA00022884"/>
    </source>
</evidence>
<dbReference type="RefSeq" id="XP_022482559.1">
    <property type="nucleotide sequence ID" value="XM_022637585.1"/>
</dbReference>
<dbReference type="InterPro" id="IPR001584">
    <property type="entry name" value="Integrase_cat-core"/>
</dbReference>
<dbReference type="Gene3D" id="1.10.340.70">
    <property type="match status" value="1"/>
</dbReference>
<dbReference type="InterPro" id="IPR023780">
    <property type="entry name" value="Chromo_domain"/>
</dbReference>
<feature type="compositionally biased region" description="Low complexity" evidence="20">
    <location>
        <begin position="1"/>
        <end position="22"/>
    </location>
</feature>
<dbReference type="InterPro" id="IPR001995">
    <property type="entry name" value="Peptidase_A2_cat"/>
</dbReference>
<feature type="region of interest" description="Disordered" evidence="20">
    <location>
        <begin position="1"/>
        <end position="40"/>
    </location>
</feature>
<dbReference type="PROSITE" id="PS00598">
    <property type="entry name" value="CHROMO_1"/>
    <property type="match status" value="1"/>
</dbReference>
<protein>
    <recommendedName>
        <fullName evidence="3">RNA-directed DNA polymerase</fullName>
        <ecNumber evidence="3">2.7.7.49</ecNumber>
    </recommendedName>
</protein>
<dbReference type="GO" id="GO:0006338">
    <property type="term" value="P:chromatin remodeling"/>
    <property type="evidence" value="ECO:0007669"/>
    <property type="project" value="UniProtKB-ARBA"/>
</dbReference>
<feature type="region of interest" description="Disordered" evidence="20">
    <location>
        <begin position="1637"/>
        <end position="1656"/>
    </location>
</feature>
<evidence type="ECO:0000259" key="22">
    <source>
        <dbReference type="PROSITE" id="PS50175"/>
    </source>
</evidence>
<dbReference type="GeneID" id="34582319"/>
<dbReference type="Pfam" id="PF00385">
    <property type="entry name" value="Chromo"/>
    <property type="match status" value="1"/>
</dbReference>
<keyword evidence="9" id="KW-0064">Aspartyl protease</keyword>
<feature type="region of interest" description="Disordered" evidence="20">
    <location>
        <begin position="907"/>
        <end position="926"/>
    </location>
</feature>
<dbReference type="Pfam" id="PF17921">
    <property type="entry name" value="Integrase_H2C2"/>
    <property type="match status" value="1"/>
</dbReference>
<evidence type="ECO:0000256" key="2">
    <source>
        <dbReference type="ARBA" id="ARBA00011353"/>
    </source>
</evidence>
<dbReference type="PROSITE" id="PS50013">
    <property type="entry name" value="CHROMO_2"/>
    <property type="match status" value="1"/>
</dbReference>
<dbReference type="SUPFAM" id="SSF50630">
    <property type="entry name" value="Acid proteases"/>
    <property type="match status" value="1"/>
</dbReference>
<dbReference type="Gene3D" id="3.30.420.10">
    <property type="entry name" value="Ribonuclease H-like superfamily/Ribonuclease H"/>
    <property type="match status" value="1"/>
</dbReference>
<feature type="domain" description="Reverse transcriptase" evidence="23">
    <location>
        <begin position="577"/>
        <end position="765"/>
    </location>
</feature>
<keyword evidence="14" id="KW-0229">DNA integration</keyword>
<dbReference type="GO" id="GO:0003964">
    <property type="term" value="F:RNA-directed DNA polymerase activity"/>
    <property type="evidence" value="ECO:0007669"/>
    <property type="project" value="UniProtKB-KW"/>
</dbReference>
<evidence type="ECO:0000256" key="17">
    <source>
        <dbReference type="ARBA" id="ARBA00023125"/>
    </source>
</evidence>
<sequence length="1656" mass="188483">MSSSHQTRSRSQQQTADTATQPRPTPAPPSEPSLDELRDRIAQAEEALARRELESRLDALTNPRTRATEVTDTPLGTIQALRLQPPRADAKIKPFAGSNTQEYYTFVNRLESHFEQHPQWYAFAPNKVTAAATYLSDDRHNQWRAHLQSFSERPTWQDFTEFCLRLVNNPENIYREATLAYMRRTQRHNQSVRAFATELDTIHRQLQYPYEDEHRKEHLWAKVLDVIRTEAVKYPNEPDTYEAYIGHLHMVENQLPERRKLLRTQSDIVRSDQEASIPLRSRITRDPKTYSHQKDHKKRSVGDSNQEPRRSASKRKFTQPPTQSGAVSCYRCGKPVFRAAKALVGVPRRQSDRAFACEVSILTQEGSKDAWALVDSGAEQSFINQRWAKEHLLGEEVTPSQGSVTFDGHPITSYGNREVDCEVRDSDGILNSLVIPCESVEIAGYDIILGHDWLVRANPDINWAEDTWKWRPPTGRRGDKITAAACYREILAGATMLVVRRPPCAARYGGRYGGCLPGNLQEYEDVFDASQAARLPENSAHDHPIDLQPDSQPPYRPIYSLSAKELETLREYIDDATQKGWIRPSQSPAGAPIIFVPKKDGSLRLCVDYRGLNEITIKNRYPLPLIGETMDRLSGAVIYTQLDIQDAYHRIRIRKGDEWKTAFRTRYGHFEYTVMPFGLANAPATFQSYINRALSDLLDICCVVYLDDILIYSQSEEEHILHVKKVLDRLRTYRLYAKRTPLTATTKGQGSTKKRANRNKATFTLTPEARKAFEELKRRFTEPPVLAHFDPAKPIRVEPDASGYAVAGIASQQDQEGRWHPIAFWSRKMIDAETRYETHDAELLAIVESFKHWRHYLEGSIYPVVVLSDHANLRYFMSTKDLSRRQARWAEKLAAFDFVIEHRPGVKNPADAPSRRPDYAPKDGEFRKNSLLPTLQDKLRITMGITESNSGQLAEAVRTQGQEALAGWSCKRSSVDQMESGSIVARTPGQEALAGWSCKRSIIDRTGNAVRQPLSLEKAGGSCERSNLDQSDVSVAPAPGLGGIPTKSSATGPVAENIWDSEEPIVRAQGWRDSSEGPRTLSPTLGTGTIACRGLAGLNGDWPSPVIGGSADSACEDIKDIADEYHADGDTGILDPLVPRLLARVAMDGETAYSHTLPTSMVEIVKYAQGRDPKALDISRQLIEGNNGARLNGTPWSKTSDGLLRFDDRVYVPSATELKEEILRTHHDDPQGGHYRVKRTLDAVRRRFYWPGLTQYVKEYVEDCENCQRNLVRRHKPYGLLQPLPVPERPAQWVSLDFITGLPPSSWRGRVYDAILVIVEMFTKYSFYLPCTKDIDAPDLAELLYERIIPIMGMPENLVSDRGSLFTSQFWSTFCYCLAVRRRLSTAYHPQTDGQTERQNQTLEYFLRSYVNWEQDDWVRWLPMAQFAYNQTPHSASGVSPFQALLGFKPDLRASVNELPQEHHRDAVSRIQDIQEMRHFLHEKLVKAKDAMKRHYDKNHLEKVFRVGDLVYVRSKHIETGRPSKKLDAKMIGPFAIIEKFGSQSYKLRLPPLLRHIHPTFHVSMLEEHHGNASQEGPAPIIVDGQPEYKVERILSHKGTKPRMYRVKWEGYGDIEATWEPRENLEQLQALQEYEEKLQCEPERTSKRQRRAGNKS</sequence>
<keyword evidence="8" id="KW-0479">Metal-binding</keyword>
<dbReference type="GO" id="GO:0006310">
    <property type="term" value="P:DNA recombination"/>
    <property type="evidence" value="ECO:0007669"/>
    <property type="project" value="UniProtKB-KW"/>
</dbReference>
<dbReference type="InterPro" id="IPR041588">
    <property type="entry name" value="Integrase_H2C2"/>
</dbReference>
<evidence type="ECO:0000256" key="8">
    <source>
        <dbReference type="ARBA" id="ARBA00022723"/>
    </source>
</evidence>
<dbReference type="CDD" id="cd09274">
    <property type="entry name" value="RNase_HI_RT_Ty3"/>
    <property type="match status" value="1"/>
</dbReference>
<evidence type="ECO:0000256" key="18">
    <source>
        <dbReference type="ARBA" id="ARBA00023172"/>
    </source>
</evidence>
<dbReference type="GO" id="GO:0004190">
    <property type="term" value="F:aspartic-type endopeptidase activity"/>
    <property type="evidence" value="ECO:0007669"/>
    <property type="project" value="UniProtKB-KW"/>
</dbReference>
<dbReference type="EMBL" id="LXJU01000066">
    <property type="protein sequence ID" value="OGE47093.1"/>
    <property type="molecule type" value="Genomic_DNA"/>
</dbReference>
<dbReference type="Gene3D" id="2.40.70.10">
    <property type="entry name" value="Acid Proteases"/>
    <property type="match status" value="1"/>
</dbReference>
<evidence type="ECO:0000259" key="23">
    <source>
        <dbReference type="PROSITE" id="PS50878"/>
    </source>
</evidence>
<dbReference type="OrthoDB" id="4364638at2759"/>
<evidence type="ECO:0000256" key="3">
    <source>
        <dbReference type="ARBA" id="ARBA00012493"/>
    </source>
</evidence>
<evidence type="ECO:0000256" key="15">
    <source>
        <dbReference type="ARBA" id="ARBA00022918"/>
    </source>
</evidence>
<evidence type="ECO:0000256" key="10">
    <source>
        <dbReference type="ARBA" id="ARBA00022759"/>
    </source>
</evidence>
<dbReference type="InterPro" id="IPR043128">
    <property type="entry name" value="Rev_trsase/Diguanyl_cyclase"/>
</dbReference>
<name>A0A1F5L1J4_PENAI</name>
<dbReference type="GO" id="GO:0046872">
    <property type="term" value="F:metal ion binding"/>
    <property type="evidence" value="ECO:0007669"/>
    <property type="project" value="UniProtKB-KW"/>
</dbReference>
<evidence type="ECO:0000313" key="25">
    <source>
        <dbReference type="EMBL" id="OGE47093.1"/>
    </source>
</evidence>
<evidence type="ECO:0000256" key="4">
    <source>
        <dbReference type="ARBA" id="ARBA00022670"/>
    </source>
</evidence>
<comment type="subunit">
    <text evidence="2">Component of the NuA4 histone acetyltransferase complex.</text>
</comment>
<dbReference type="PROSITE" id="PS50878">
    <property type="entry name" value="RT_POL"/>
    <property type="match status" value="1"/>
</dbReference>
<keyword evidence="19" id="KW-0539">Nucleus</keyword>
<keyword evidence="26" id="KW-1185">Reference proteome</keyword>
<keyword evidence="6" id="KW-0548">Nucleotidyltransferase</keyword>
<feature type="region of interest" description="Disordered" evidence="20">
    <location>
        <begin position="273"/>
        <end position="326"/>
    </location>
</feature>